<dbReference type="PANTHER" id="PTHR33055">
    <property type="entry name" value="TRANSPOSASE FOR INSERTION SEQUENCE ELEMENT IS1111A"/>
    <property type="match status" value="1"/>
</dbReference>
<reference evidence="2 3" key="1">
    <citation type="submission" date="2018-06" db="EMBL/GenBank/DDBJ databases">
        <authorList>
            <consortium name="Pathogen Informatics"/>
            <person name="Doyle S."/>
        </authorList>
    </citation>
    <scope>NUCLEOTIDE SEQUENCE [LARGE SCALE GENOMIC DNA]</scope>
    <source>
        <strain evidence="2 3">NCTC11224</strain>
    </source>
</reference>
<dbReference type="GO" id="GO:0004803">
    <property type="term" value="F:transposase activity"/>
    <property type="evidence" value="ECO:0007669"/>
    <property type="project" value="InterPro"/>
</dbReference>
<proteinExistence type="predicted"/>
<dbReference type="Pfam" id="PF01548">
    <property type="entry name" value="DEDD_Tnp_IS110"/>
    <property type="match status" value="1"/>
</dbReference>
<dbReference type="InterPro" id="IPR047650">
    <property type="entry name" value="Transpos_IS110"/>
</dbReference>
<dbReference type="RefSeq" id="WP_330411281.1">
    <property type="nucleotide sequence ID" value="NZ_JAIWZC010000001.1"/>
</dbReference>
<dbReference type="Proteomes" id="UP000251853">
    <property type="component" value="Unassembled WGS sequence"/>
</dbReference>
<dbReference type="PANTHER" id="PTHR33055:SF15">
    <property type="entry name" value="TRANSPOSASE-RELATED"/>
    <property type="match status" value="1"/>
</dbReference>
<evidence type="ECO:0000313" key="3">
    <source>
        <dbReference type="Proteomes" id="UP000251853"/>
    </source>
</evidence>
<dbReference type="AlphaFoldDB" id="A0A2X2WD47"/>
<feature type="domain" description="Transposase IS110-like N-terminal" evidence="1">
    <location>
        <begin position="56"/>
        <end position="138"/>
    </location>
</feature>
<dbReference type="GO" id="GO:0006313">
    <property type="term" value="P:DNA transposition"/>
    <property type="evidence" value="ECO:0007669"/>
    <property type="project" value="InterPro"/>
</dbReference>
<keyword evidence="3" id="KW-1185">Reference proteome</keyword>
<dbReference type="EMBL" id="UAVW01000009">
    <property type="protein sequence ID" value="SQB11590.1"/>
    <property type="molecule type" value="Genomic_DNA"/>
</dbReference>
<sequence>MSFKENTYQQLSLTDSFSVLTSREQKALEKSWAKVYEQNIHSDSLFIREHLERMDVQEASDLNAMVVNASHMKAVPGRKTDVKDAEWIADLLQHGLLQPSYIPDKDQRELRELVRYRKSPVGERTRELNSLQKMLEGANIKLSGRMRIWG</sequence>
<protein>
    <submittedName>
        <fullName evidence="2">Transposase</fullName>
    </submittedName>
</protein>
<name>A0A2X2WD47_9FIRM</name>
<dbReference type="InterPro" id="IPR002525">
    <property type="entry name" value="Transp_IS110-like_N"/>
</dbReference>
<organism evidence="2 3">
    <name type="scientific">Enterocloster clostridioformis</name>
    <dbReference type="NCBI Taxonomy" id="1531"/>
    <lineage>
        <taxon>Bacteria</taxon>
        <taxon>Bacillati</taxon>
        <taxon>Bacillota</taxon>
        <taxon>Clostridia</taxon>
        <taxon>Lachnospirales</taxon>
        <taxon>Lachnospiraceae</taxon>
        <taxon>Enterocloster</taxon>
    </lineage>
</organism>
<gene>
    <name evidence="2" type="ORF">NCTC11224_02972</name>
</gene>
<dbReference type="GO" id="GO:0003677">
    <property type="term" value="F:DNA binding"/>
    <property type="evidence" value="ECO:0007669"/>
    <property type="project" value="InterPro"/>
</dbReference>
<evidence type="ECO:0000313" key="2">
    <source>
        <dbReference type="EMBL" id="SQB11590.1"/>
    </source>
</evidence>
<evidence type="ECO:0000259" key="1">
    <source>
        <dbReference type="Pfam" id="PF01548"/>
    </source>
</evidence>
<accession>A0A2X2WD47</accession>